<organism evidence="2 3">
    <name type="scientific">Globodera rostochiensis</name>
    <name type="common">Golden nematode worm</name>
    <name type="synonym">Heterodera rostochiensis</name>
    <dbReference type="NCBI Taxonomy" id="31243"/>
    <lineage>
        <taxon>Eukaryota</taxon>
        <taxon>Metazoa</taxon>
        <taxon>Ecdysozoa</taxon>
        <taxon>Nematoda</taxon>
        <taxon>Chromadorea</taxon>
        <taxon>Rhabditida</taxon>
        <taxon>Tylenchina</taxon>
        <taxon>Tylenchomorpha</taxon>
        <taxon>Tylenchoidea</taxon>
        <taxon>Heteroderidae</taxon>
        <taxon>Heteroderinae</taxon>
        <taxon>Globodera</taxon>
    </lineage>
</organism>
<keyword evidence="2" id="KW-1185">Reference proteome</keyword>
<dbReference type="InterPro" id="IPR008906">
    <property type="entry name" value="HATC_C_dom"/>
</dbReference>
<name>A0A914H9N9_GLORO</name>
<reference evidence="3" key="1">
    <citation type="submission" date="2022-11" db="UniProtKB">
        <authorList>
            <consortium name="WormBaseParasite"/>
        </authorList>
    </citation>
    <scope>IDENTIFICATION</scope>
</reference>
<sequence>MVASDVFAAMFRFDEANAKAAAGTVKEVKPVEVPDVEPEVFKVMLSFIYADDLSGLNGANAIFVLYADFARRCLEHIDVNAGALILSKAFLQIDQQLLCTPLGKRKCRHNGKECSAENKRELLVPSGVLTQDEVISVYLHHSHPNAVLPELFPLQFPNKERTATKSNDDDSVCIINRARSDPLDNACRNCQQDDEISKIKERHQKQFYGMITGQLLRKLDAIEATELKANFQEFLQTTLDYVDKWFRLERFPKAIGWIGLEQQTVRHEDVMELASELAPELEDNLFDEVTDLNRILGEVTGTEFDTFSAVEKWRRIFKAQLPNLLALVGKVLTIPVSNAYIERVFSLCSAQWTDVNGRTTNKINIMIECFKREDNPTSYCGYWEDKDQDPIHIDDIQSSIANATLRSAQKREAYSPTQIPMPPSPRVGWLRAQQMPSRDIVECPHCLALPKVTDDVQLTV</sequence>
<dbReference type="Proteomes" id="UP000887572">
    <property type="component" value="Unplaced"/>
</dbReference>
<dbReference type="InterPro" id="IPR012337">
    <property type="entry name" value="RNaseH-like_sf"/>
</dbReference>
<dbReference type="AlphaFoldDB" id="A0A914H9N9"/>
<evidence type="ECO:0000313" key="2">
    <source>
        <dbReference type="Proteomes" id="UP000887572"/>
    </source>
</evidence>
<dbReference type="GO" id="GO:0046983">
    <property type="term" value="F:protein dimerization activity"/>
    <property type="evidence" value="ECO:0007669"/>
    <property type="project" value="InterPro"/>
</dbReference>
<dbReference type="SUPFAM" id="SSF53098">
    <property type="entry name" value="Ribonuclease H-like"/>
    <property type="match status" value="1"/>
</dbReference>
<dbReference type="Pfam" id="PF05699">
    <property type="entry name" value="Dimer_Tnp_hAT"/>
    <property type="match status" value="1"/>
</dbReference>
<proteinExistence type="predicted"/>
<feature type="domain" description="HAT C-terminal dimerisation" evidence="1">
    <location>
        <begin position="302"/>
        <end position="349"/>
    </location>
</feature>
<dbReference type="InterPro" id="IPR011333">
    <property type="entry name" value="SKP1/BTB/POZ_sf"/>
</dbReference>
<dbReference type="WBParaSite" id="Gr19_v10_g15335.t2">
    <property type="protein sequence ID" value="Gr19_v10_g15335.t2"/>
    <property type="gene ID" value="Gr19_v10_g15335"/>
</dbReference>
<evidence type="ECO:0000259" key="1">
    <source>
        <dbReference type="Pfam" id="PF05699"/>
    </source>
</evidence>
<dbReference type="PANTHER" id="PTHR45774">
    <property type="entry name" value="BTB/POZ DOMAIN-CONTAINING"/>
    <property type="match status" value="1"/>
</dbReference>
<dbReference type="Gene3D" id="3.30.710.10">
    <property type="entry name" value="Potassium Channel Kv1.1, Chain A"/>
    <property type="match status" value="1"/>
</dbReference>
<protein>
    <submittedName>
        <fullName evidence="3">HAT C-terminal dimerisation domain-containing protein</fullName>
    </submittedName>
</protein>
<accession>A0A914H9N9</accession>
<evidence type="ECO:0000313" key="3">
    <source>
        <dbReference type="WBParaSite" id="Gr19_v10_g15335.t2"/>
    </source>
</evidence>
<dbReference type="PANTHER" id="PTHR45774:SF3">
    <property type="entry name" value="BTB (POZ) DOMAIN-CONTAINING 2B-RELATED"/>
    <property type="match status" value="1"/>
</dbReference>